<reference evidence="1" key="1">
    <citation type="submission" date="2021-06" db="EMBL/GenBank/DDBJ databases">
        <authorList>
            <person name="Kallberg Y."/>
            <person name="Tangrot J."/>
            <person name="Rosling A."/>
        </authorList>
    </citation>
    <scope>NUCLEOTIDE SEQUENCE</scope>
    <source>
        <strain evidence="1">MA461A</strain>
    </source>
</reference>
<evidence type="ECO:0000313" key="1">
    <source>
        <dbReference type="EMBL" id="CAG8725302.1"/>
    </source>
</evidence>
<protein>
    <submittedName>
        <fullName evidence="1">28395_t:CDS:1</fullName>
    </submittedName>
</protein>
<sequence>IVVESHLIEGTAFLKVSLTKQQQKIFRVDVDQVNIESIKELLIGKDIRCYREHFNLSADFEPRWFTITYVDSGRHKILHLIAPTLELFNIWVNNLKKLYLHRMDVIGGLGHLRKREFLLLEQQWKQVDKDGDSRLGFDDIANLCNNLNIYMTKAVLKTEFNRFNKLIKKRAELDELFNSLAKERRNTLTLREFKDFLVNYSLKEDEYDKLYSKFCDKNHKEMNLEGFSYFLMSSDNAVFASERIKVYQDMKQPLSHYFIDSSHNTYVRICLKVTPYPLIISLENHCSIDQQNQMASILCDTLGDSLVTGVAYENAKELQSPTSLLYKILLKGNKLPSSSSEGYVEVADPNAESSKGASFKDTTKLKMSKTLSDLIAYSIVKFDGFDYEHSKYYHVYNFSNQTSSKYIKSDKAAFTRQNTLQLTRIYPSGLRIDSSNYQPHHQWIVGNQLVSLNWQSFDLGMQIDHAMFAVNGSCGYVLKPERLRNPKIISSAMNTQSTTQTLTIEIISGQQLPKPKGDFINEVIDPFVEVELHIPGADAIKNKTKTISDNGFNPTWKETLKFTFNCEELSLVFLRFVVWDQDLSSSSFVGSYCIPVTSLQF</sequence>
<comment type="caution">
    <text evidence="1">The sequence shown here is derived from an EMBL/GenBank/DDBJ whole genome shotgun (WGS) entry which is preliminary data.</text>
</comment>
<dbReference type="EMBL" id="CAJVQC010024142">
    <property type="protein sequence ID" value="CAG8725302.1"/>
    <property type="molecule type" value="Genomic_DNA"/>
</dbReference>
<feature type="non-terminal residue" evidence="1">
    <location>
        <position position="1"/>
    </location>
</feature>
<name>A0ACA9PU83_9GLOM</name>
<keyword evidence="2" id="KW-1185">Reference proteome</keyword>
<evidence type="ECO:0000313" key="2">
    <source>
        <dbReference type="Proteomes" id="UP000789920"/>
    </source>
</evidence>
<organism evidence="1 2">
    <name type="scientific">Racocetra persica</name>
    <dbReference type="NCBI Taxonomy" id="160502"/>
    <lineage>
        <taxon>Eukaryota</taxon>
        <taxon>Fungi</taxon>
        <taxon>Fungi incertae sedis</taxon>
        <taxon>Mucoromycota</taxon>
        <taxon>Glomeromycotina</taxon>
        <taxon>Glomeromycetes</taxon>
        <taxon>Diversisporales</taxon>
        <taxon>Gigasporaceae</taxon>
        <taxon>Racocetra</taxon>
    </lineage>
</organism>
<proteinExistence type="predicted"/>
<feature type="non-terminal residue" evidence="1">
    <location>
        <position position="601"/>
    </location>
</feature>
<dbReference type="Proteomes" id="UP000789920">
    <property type="component" value="Unassembled WGS sequence"/>
</dbReference>
<gene>
    <name evidence="1" type="ORF">RPERSI_LOCUS11644</name>
</gene>
<accession>A0ACA9PU83</accession>